<dbReference type="Pfam" id="PF00551">
    <property type="entry name" value="Formyl_trans_N"/>
    <property type="match status" value="1"/>
</dbReference>
<dbReference type="GO" id="GO:0004479">
    <property type="term" value="F:methionyl-tRNA formyltransferase activity"/>
    <property type="evidence" value="ECO:0007669"/>
    <property type="project" value="UniProtKB-EC"/>
</dbReference>
<dbReference type="eggNOG" id="COG0223">
    <property type="taxonomic scope" value="Bacteria"/>
</dbReference>
<evidence type="ECO:0000313" key="3">
    <source>
        <dbReference type="Proteomes" id="UP000007032"/>
    </source>
</evidence>
<gene>
    <name evidence="2" type="ORF">HCAN_0643</name>
</gene>
<dbReference type="Gene3D" id="3.40.50.12230">
    <property type="match status" value="1"/>
</dbReference>
<dbReference type="InterPro" id="IPR036477">
    <property type="entry name" value="Formyl_transf_N_sf"/>
</dbReference>
<dbReference type="Proteomes" id="UP000007032">
    <property type="component" value="Chromosome"/>
</dbReference>
<name>C5ZZA1_9HELI</name>
<keyword evidence="3" id="KW-1185">Reference proteome</keyword>
<protein>
    <submittedName>
        <fullName evidence="2">Methionyl-tRNA formyltransferase</fullName>
        <ecNumber evidence="2">2.1.2.9</ecNumber>
    </submittedName>
</protein>
<dbReference type="GO" id="GO:0005829">
    <property type="term" value="C:cytosol"/>
    <property type="evidence" value="ECO:0007669"/>
    <property type="project" value="TreeGrafter"/>
</dbReference>
<dbReference type="STRING" id="537970.HCAN_0643"/>
<dbReference type="SUPFAM" id="SSF53328">
    <property type="entry name" value="Formyltransferase"/>
    <property type="match status" value="1"/>
</dbReference>
<dbReference type="InterPro" id="IPR002376">
    <property type="entry name" value="Formyl_transf_N"/>
</dbReference>
<accession>C5ZZA1</accession>
<dbReference type="EMBL" id="CM000776">
    <property type="protein sequence ID" value="EES89359.1"/>
    <property type="molecule type" value="Genomic_DNA"/>
</dbReference>
<reference evidence="2 3" key="1">
    <citation type="journal article" date="2009" name="J. Bacteriol.">
        <title>Genome sequence of the emerging pathogen Helicobacter canadensis.</title>
        <authorList>
            <person name="Loman N.J."/>
            <person name="Snyder L.A."/>
            <person name="Linton J.D."/>
            <person name="Langdon R."/>
            <person name="Lawson A.J."/>
            <person name="Weinstock G.M."/>
            <person name="Wren B.W."/>
            <person name="Pallen M.J."/>
        </authorList>
    </citation>
    <scope>NUCLEOTIDE SEQUENCE [LARGE SCALE GENOMIC DNA]</scope>
    <source>
        <strain evidence="2 3">MIT 98-5491</strain>
    </source>
</reference>
<dbReference type="AlphaFoldDB" id="C5ZZA1"/>
<evidence type="ECO:0000259" key="1">
    <source>
        <dbReference type="Pfam" id="PF00551"/>
    </source>
</evidence>
<feature type="domain" description="Formyl transferase N-terminal" evidence="1">
    <location>
        <begin position="1"/>
        <end position="168"/>
    </location>
</feature>
<dbReference type="HOGENOM" id="CLU_033347_2_3_7"/>
<sequence length="317" mass="35787">MRCVVIGTTECARSLAKGILKSGHTLAAVISLKKELLPNNSISLELFAREHGALYFEVSDINQEELLLKNLKMDILVCVWPKILRENIFKIPEITICAHPTELPNNRGRHALHWSKVLGLKQSALTFFEVDSGIDTGKIILQKFFELDESDTINTLNDKINILAEAGIQEILNNCELITNRKSQRQGGNYWRKRNLHDVLLDMRMSKEMIINIVKSFCSPYPCAKLIVDDRVIDIQEAYEVQGLECPINIEHGKVFNLSSCEIVAKCENGLIGLKSKNDKDFEFLMNAFDERGGGYIFILQVIIWSNTKLSFSVSGG</sequence>
<dbReference type="OrthoDB" id="5320219at2"/>
<dbReference type="PANTHER" id="PTHR11138:SF5">
    <property type="entry name" value="METHIONYL-TRNA FORMYLTRANSFERASE, MITOCHONDRIAL"/>
    <property type="match status" value="1"/>
</dbReference>
<organism evidence="2 3">
    <name type="scientific">Helicobacter canadensis MIT 98-5491</name>
    <dbReference type="NCBI Taxonomy" id="537970"/>
    <lineage>
        <taxon>Bacteria</taxon>
        <taxon>Pseudomonadati</taxon>
        <taxon>Campylobacterota</taxon>
        <taxon>Epsilonproteobacteria</taxon>
        <taxon>Campylobacterales</taxon>
        <taxon>Helicobacteraceae</taxon>
        <taxon>Helicobacter</taxon>
    </lineage>
</organism>
<dbReference type="PANTHER" id="PTHR11138">
    <property type="entry name" value="METHIONYL-TRNA FORMYLTRANSFERASE"/>
    <property type="match status" value="1"/>
</dbReference>
<dbReference type="InterPro" id="IPR011034">
    <property type="entry name" value="Formyl_transferase-like_C_sf"/>
</dbReference>
<dbReference type="EC" id="2.1.2.9" evidence="2"/>
<keyword evidence="2" id="KW-0808">Transferase</keyword>
<dbReference type="SUPFAM" id="SSF50486">
    <property type="entry name" value="FMT C-terminal domain-like"/>
    <property type="match status" value="1"/>
</dbReference>
<evidence type="ECO:0000313" key="2">
    <source>
        <dbReference type="EMBL" id="EES89359.1"/>
    </source>
</evidence>
<proteinExistence type="predicted"/>
<dbReference type="RefSeq" id="WP_006655338.1">
    <property type="nucleotide sequence ID" value="NZ_CM000776.2"/>
</dbReference>